<gene>
    <name evidence="2" type="ORF">VaNZ11_008756</name>
</gene>
<proteinExistence type="predicted"/>
<evidence type="ECO:0000313" key="2">
    <source>
        <dbReference type="EMBL" id="GLI65266.1"/>
    </source>
</evidence>
<feature type="region of interest" description="Disordered" evidence="1">
    <location>
        <begin position="124"/>
        <end position="159"/>
    </location>
</feature>
<evidence type="ECO:0000313" key="3">
    <source>
        <dbReference type="Proteomes" id="UP001165090"/>
    </source>
</evidence>
<sequence length="614" mass="64442">MGGHGSGGGDGVEAALGGAATGAPAAMGPHLPAAADPDTPVAATPAATVLAMAHEHTRPSDPGGGDARSLSGADAPSWDPWGGFWGAPPSEHPAWDHDGHRGRRFVPLGGGDDGMLTPATEYHPALGDGPGGSGPPTRSFRRGVRTEGGPEEVLPGRPVVASHPLYSPWEGDVGRRPQAAAPHREGVLSGRQGLGGASQMGAIPPPAEAADQRQPRAPALLEAPCWESMHFTTDAFAPPDPLPPPVLWSLAQVDYVAMAVKRQYSLRGILAHSLLSQIGETPDSGTLRCAPSSSDADPPVWTATHLMSFLPAVARFIGCPVQMVRWEELYASLEGRLQPRPPLYPAPAPPSAGPAAGTPAAPAASASYAPGTPPPDPPQPPHGPPGYPPGEPPAPLPPHSTPPPPIHPALGSPDECFALRATGVVDLVGEPQPRQPGFIVAPISPHWIPTKGARDYARAYDGASDGFTAFKSHALSYAECALYPLTHEKRKGADYSEVSDFLPVNTPLRSTYTPKELGRVVYRHYAHYAHCAMAHGGVHVDYRGQRAASGGQDLIAFWLKEVQARVLPNAQRLHKDFDQWAYPTGVEPNLAVQGFSNKFDQLDAQLYPQGPTVL</sequence>
<dbReference type="EMBL" id="BSDZ01000023">
    <property type="protein sequence ID" value="GLI65266.1"/>
    <property type="molecule type" value="Genomic_DNA"/>
</dbReference>
<accession>A0ABQ5S606</accession>
<reference evidence="2 3" key="1">
    <citation type="journal article" date="2023" name="IScience">
        <title>Expanded male sex-determining region conserved during the evolution of homothallism in the green alga Volvox.</title>
        <authorList>
            <person name="Yamamoto K."/>
            <person name="Matsuzaki R."/>
            <person name="Mahakham W."/>
            <person name="Heman W."/>
            <person name="Sekimoto H."/>
            <person name="Kawachi M."/>
            <person name="Minakuchi Y."/>
            <person name="Toyoda A."/>
            <person name="Nozaki H."/>
        </authorList>
    </citation>
    <scope>NUCLEOTIDE SEQUENCE [LARGE SCALE GENOMIC DNA]</scope>
    <source>
        <strain evidence="2 3">NIES-4468</strain>
    </source>
</reference>
<feature type="compositionally biased region" description="Pro residues" evidence="1">
    <location>
        <begin position="341"/>
        <end position="352"/>
    </location>
</feature>
<name>A0ABQ5S606_9CHLO</name>
<feature type="compositionally biased region" description="Low complexity" evidence="1">
    <location>
        <begin position="353"/>
        <end position="370"/>
    </location>
</feature>
<feature type="region of interest" description="Disordered" evidence="1">
    <location>
        <begin position="341"/>
        <end position="413"/>
    </location>
</feature>
<evidence type="ECO:0000256" key="1">
    <source>
        <dbReference type="SAM" id="MobiDB-lite"/>
    </source>
</evidence>
<protein>
    <submittedName>
        <fullName evidence="2">Uncharacterized protein</fullName>
    </submittedName>
</protein>
<organism evidence="2 3">
    <name type="scientific">Volvox africanus</name>
    <dbReference type="NCBI Taxonomy" id="51714"/>
    <lineage>
        <taxon>Eukaryota</taxon>
        <taxon>Viridiplantae</taxon>
        <taxon>Chlorophyta</taxon>
        <taxon>core chlorophytes</taxon>
        <taxon>Chlorophyceae</taxon>
        <taxon>CS clade</taxon>
        <taxon>Chlamydomonadales</taxon>
        <taxon>Volvocaceae</taxon>
        <taxon>Volvox</taxon>
    </lineage>
</organism>
<dbReference type="Proteomes" id="UP001165090">
    <property type="component" value="Unassembled WGS sequence"/>
</dbReference>
<comment type="caution">
    <text evidence="2">The sequence shown here is derived from an EMBL/GenBank/DDBJ whole genome shotgun (WGS) entry which is preliminary data.</text>
</comment>
<keyword evidence="3" id="KW-1185">Reference proteome</keyword>
<feature type="region of interest" description="Disordered" evidence="1">
    <location>
        <begin position="56"/>
        <end position="94"/>
    </location>
</feature>
<feature type="compositionally biased region" description="Pro residues" evidence="1">
    <location>
        <begin position="371"/>
        <end position="407"/>
    </location>
</feature>